<proteinExistence type="predicted"/>
<feature type="transmembrane region" description="Helical" evidence="1">
    <location>
        <begin position="30"/>
        <end position="51"/>
    </location>
</feature>
<comment type="caution">
    <text evidence="2">The sequence shown here is derived from an EMBL/GenBank/DDBJ whole genome shotgun (WGS) entry which is preliminary data.</text>
</comment>
<dbReference type="AlphaFoldDB" id="A0A852RUL8"/>
<keyword evidence="1" id="KW-0812">Transmembrane</keyword>
<dbReference type="EMBL" id="JACCBF010000001">
    <property type="protein sequence ID" value="NYD32570.1"/>
    <property type="molecule type" value="Genomic_DNA"/>
</dbReference>
<keyword evidence="3" id="KW-1185">Reference proteome</keyword>
<name>A0A852RUL8_9ACTN</name>
<sequence>MLAAVGSVLLLAVSRPIDWNGSGPATAREWAVIAAVLGASGLVFGTIAGALDGNFAHEPSRINAVFAVVYDAVLLAPHWWLSLMVLGLLQLPAEPAPPAALAVPVLGWLVGAVVLHVVSGAVEREL</sequence>
<evidence type="ECO:0000313" key="2">
    <source>
        <dbReference type="EMBL" id="NYD32570.1"/>
    </source>
</evidence>
<evidence type="ECO:0000256" key="1">
    <source>
        <dbReference type="SAM" id="Phobius"/>
    </source>
</evidence>
<dbReference type="Proteomes" id="UP000582231">
    <property type="component" value="Unassembled WGS sequence"/>
</dbReference>
<organism evidence="2 3">
    <name type="scientific">Nocardioides kongjuensis</name>
    <dbReference type="NCBI Taxonomy" id="349522"/>
    <lineage>
        <taxon>Bacteria</taxon>
        <taxon>Bacillati</taxon>
        <taxon>Actinomycetota</taxon>
        <taxon>Actinomycetes</taxon>
        <taxon>Propionibacteriales</taxon>
        <taxon>Nocardioidaceae</taxon>
        <taxon>Nocardioides</taxon>
    </lineage>
</organism>
<gene>
    <name evidence="2" type="ORF">BJ958_004116</name>
</gene>
<feature type="transmembrane region" description="Helical" evidence="1">
    <location>
        <begin position="63"/>
        <end position="81"/>
    </location>
</feature>
<keyword evidence="1" id="KW-0472">Membrane</keyword>
<accession>A0A852RUL8</accession>
<evidence type="ECO:0000313" key="3">
    <source>
        <dbReference type="Proteomes" id="UP000582231"/>
    </source>
</evidence>
<dbReference type="RefSeq" id="WP_179728727.1">
    <property type="nucleotide sequence ID" value="NZ_JACCBF010000001.1"/>
</dbReference>
<keyword evidence="1" id="KW-1133">Transmembrane helix</keyword>
<reference evidence="2 3" key="1">
    <citation type="submission" date="2020-07" db="EMBL/GenBank/DDBJ databases">
        <title>Sequencing the genomes of 1000 actinobacteria strains.</title>
        <authorList>
            <person name="Klenk H.-P."/>
        </authorList>
    </citation>
    <scope>NUCLEOTIDE SEQUENCE [LARGE SCALE GENOMIC DNA]</scope>
    <source>
        <strain evidence="2 3">DSM 19082</strain>
    </source>
</reference>
<protein>
    <submittedName>
        <fullName evidence="2">ABC-type dipeptide/oligopeptide/nickel transport system permease subunit</fullName>
    </submittedName>
</protein>
<feature type="transmembrane region" description="Helical" evidence="1">
    <location>
        <begin position="101"/>
        <end position="122"/>
    </location>
</feature>